<accession>A0AAU9JIU9</accession>
<organism evidence="1 2">
    <name type="scientific">Blepharisma stoltei</name>
    <dbReference type="NCBI Taxonomy" id="1481888"/>
    <lineage>
        <taxon>Eukaryota</taxon>
        <taxon>Sar</taxon>
        <taxon>Alveolata</taxon>
        <taxon>Ciliophora</taxon>
        <taxon>Postciliodesmatophora</taxon>
        <taxon>Heterotrichea</taxon>
        <taxon>Heterotrichida</taxon>
        <taxon>Blepharismidae</taxon>
        <taxon>Blepharisma</taxon>
    </lineage>
</organism>
<evidence type="ECO:0000313" key="2">
    <source>
        <dbReference type="Proteomes" id="UP001162131"/>
    </source>
</evidence>
<proteinExistence type="predicted"/>
<reference evidence="1" key="1">
    <citation type="submission" date="2021-09" db="EMBL/GenBank/DDBJ databases">
        <authorList>
            <consortium name="AG Swart"/>
            <person name="Singh M."/>
            <person name="Singh A."/>
            <person name="Seah K."/>
            <person name="Emmerich C."/>
        </authorList>
    </citation>
    <scope>NUCLEOTIDE SEQUENCE</scope>
    <source>
        <strain evidence="1">ATCC30299</strain>
    </source>
</reference>
<protein>
    <submittedName>
        <fullName evidence="1">Uncharacterized protein</fullName>
    </submittedName>
</protein>
<dbReference type="Proteomes" id="UP001162131">
    <property type="component" value="Unassembled WGS sequence"/>
</dbReference>
<dbReference type="AlphaFoldDB" id="A0AAU9JIU9"/>
<keyword evidence="2" id="KW-1185">Reference proteome</keyword>
<gene>
    <name evidence="1" type="ORF">BSTOLATCC_MIC43219</name>
</gene>
<evidence type="ECO:0000313" key="1">
    <source>
        <dbReference type="EMBL" id="CAG9327177.1"/>
    </source>
</evidence>
<sequence>MECWAIVPIKLKWGRRILILIVYGKSSPPSPLNNSLIFDFSIENILNSLLSISHFSFTQIKLIPQLLFNWFENKIA</sequence>
<dbReference type="EMBL" id="CAJZBQ010000043">
    <property type="protein sequence ID" value="CAG9327177.1"/>
    <property type="molecule type" value="Genomic_DNA"/>
</dbReference>
<name>A0AAU9JIU9_9CILI</name>
<comment type="caution">
    <text evidence="1">The sequence shown here is derived from an EMBL/GenBank/DDBJ whole genome shotgun (WGS) entry which is preliminary data.</text>
</comment>